<organism evidence="2 3">
    <name type="scientific">Facklamia hominis CCUG 36813</name>
    <dbReference type="NCBI Taxonomy" id="883111"/>
    <lineage>
        <taxon>Bacteria</taxon>
        <taxon>Bacillati</taxon>
        <taxon>Bacillota</taxon>
        <taxon>Bacilli</taxon>
        <taxon>Lactobacillales</taxon>
        <taxon>Aerococcaceae</taxon>
        <taxon>Facklamia</taxon>
    </lineage>
</organism>
<evidence type="ECO:0000313" key="2">
    <source>
        <dbReference type="EMBL" id="EKB54470.1"/>
    </source>
</evidence>
<evidence type="ECO:0008006" key="4">
    <source>
        <dbReference type="Google" id="ProtNLM"/>
    </source>
</evidence>
<proteinExistence type="predicted"/>
<feature type="transmembrane region" description="Helical" evidence="1">
    <location>
        <begin position="40"/>
        <end position="57"/>
    </location>
</feature>
<keyword evidence="3" id="KW-1185">Reference proteome</keyword>
<dbReference type="Proteomes" id="UP000004465">
    <property type="component" value="Unassembled WGS sequence"/>
</dbReference>
<protein>
    <recommendedName>
        <fullName evidence="4">Transmembrane Fragile-X-F protein</fullName>
    </recommendedName>
</protein>
<sequence>MKNEKNNSRIGFMELLCLLFIALKLMGFIDWSWLWVLSPIWISMTLMAVIAVIIVLVEKYSDM</sequence>
<dbReference type="HOGENOM" id="CLU_201927_0_0_9"/>
<keyword evidence="1" id="KW-0472">Membrane</keyword>
<keyword evidence="1" id="KW-0812">Transmembrane</keyword>
<keyword evidence="1" id="KW-1133">Transmembrane helix</keyword>
<feature type="transmembrane region" description="Helical" evidence="1">
    <location>
        <begin position="12"/>
        <end position="34"/>
    </location>
</feature>
<accession>K1LCV9</accession>
<dbReference type="RefSeq" id="WP_006907979.1">
    <property type="nucleotide sequence ID" value="NZ_JH932292.1"/>
</dbReference>
<dbReference type="STRING" id="883111.HMPREF9706_00660"/>
<dbReference type="OrthoDB" id="4578823at2"/>
<evidence type="ECO:0000256" key="1">
    <source>
        <dbReference type="SAM" id="Phobius"/>
    </source>
</evidence>
<dbReference type="AlphaFoldDB" id="K1LCV9"/>
<dbReference type="EMBL" id="AGZD01000007">
    <property type="protein sequence ID" value="EKB54470.1"/>
    <property type="molecule type" value="Genomic_DNA"/>
</dbReference>
<reference evidence="2 3" key="1">
    <citation type="submission" date="2012-07" db="EMBL/GenBank/DDBJ databases">
        <title>The Genome Sequence of Facklamia hominis CCUG 36813.</title>
        <authorList>
            <consortium name="The Broad Institute Genome Sequencing Platform"/>
            <person name="Earl A."/>
            <person name="Ward D."/>
            <person name="Feldgarden M."/>
            <person name="Gevers D."/>
            <person name="Huys G."/>
            <person name="Walker B."/>
            <person name="Young S.K."/>
            <person name="Zeng Q."/>
            <person name="Gargeya S."/>
            <person name="Fitzgerald M."/>
            <person name="Haas B."/>
            <person name="Abouelleil A."/>
            <person name="Alvarado L."/>
            <person name="Arachchi H.M."/>
            <person name="Berlin A.M."/>
            <person name="Chapman S.B."/>
            <person name="Goldberg J."/>
            <person name="Griggs A."/>
            <person name="Gujja S."/>
            <person name="Hansen M."/>
            <person name="Howarth C."/>
            <person name="Imamovic A."/>
            <person name="Larimer J."/>
            <person name="McCowen C."/>
            <person name="Montmayeur A."/>
            <person name="Murphy C."/>
            <person name="Neiman D."/>
            <person name="Pearson M."/>
            <person name="Priest M."/>
            <person name="Roberts A."/>
            <person name="Saif S."/>
            <person name="Shea T."/>
            <person name="Sisk P."/>
            <person name="Sykes S."/>
            <person name="Wortman J."/>
            <person name="Nusbaum C."/>
            <person name="Birren B."/>
        </authorList>
    </citation>
    <scope>NUCLEOTIDE SEQUENCE [LARGE SCALE GENOMIC DNA]</scope>
    <source>
        <strain evidence="2 3">CCUG 36813</strain>
    </source>
</reference>
<name>K1LCV9_9LACT</name>
<gene>
    <name evidence="2" type="ORF">HMPREF9706_00660</name>
</gene>
<evidence type="ECO:0000313" key="3">
    <source>
        <dbReference type="Proteomes" id="UP000004465"/>
    </source>
</evidence>
<comment type="caution">
    <text evidence="2">The sequence shown here is derived from an EMBL/GenBank/DDBJ whole genome shotgun (WGS) entry which is preliminary data.</text>
</comment>